<organism evidence="11 12">
    <name type="scientific">Clytia hemisphaerica</name>
    <dbReference type="NCBI Taxonomy" id="252671"/>
    <lineage>
        <taxon>Eukaryota</taxon>
        <taxon>Metazoa</taxon>
        <taxon>Cnidaria</taxon>
        <taxon>Hydrozoa</taxon>
        <taxon>Hydroidolina</taxon>
        <taxon>Leptothecata</taxon>
        <taxon>Obeliida</taxon>
        <taxon>Clytiidae</taxon>
        <taxon>Clytia</taxon>
    </lineage>
</organism>
<sequence>MANHDSLDYDQVHRDDFDIDDGGNDELDDEKLQNLILDKAPPPERWYHGRLGRKGAEEFLLKNNTPCAYLVRESDRKPGMYSLSYLSSTKNLSHFRITAICGDFYIGGRKFQSLQHLIGYYSTYGNLVKNEKLQSPVASLEPVHLAYRVVAKFPFTGSTDTDELSFVAGDVFAVQNEIDDDWMWVVSQNDNKSGLVPKALTEALGPDADPFEGQSWFVAVDKHDAETILMNYGEVGNFIIRPSQNQGDYSLCLRERTQTLRFLIKRTGQQFSLGGRSFNSIEDIISRYKKEQLAEGVSLSRPLERVRYEPFLRNAQGSMRTREQHNGGLPRIPPPRLNSRLSDTGFVTKSGFLIKKGNRNKWKRLYMVLKGDEQQLLYFENEKRAKPKGLFDLSYASVYTVHDSLFGRPNCFQIVVRALNETQTHFLCTETSDQAQEWLEAIGPFCGSMNKQNQRKISQQNAIKELRSLEITICHAQKIPVNKLPHPYCVVSLNDIKTCRTQAKEAPEPVFDEEFKFEDLPNDITSFTVSMYTRKTGPYTKDKEMARVTVNLNTMEPGKALDNWHSLTSAQHKSDMGSVRITAKFKHEIIMPVEEYSKLTEVLLSIDYASVQSLGEVSKDLNSLAFTLLKIFRQSSQDEHEEIQLIKTITSRELNNREKKETLFRGNTLATKLMDQYMKMVAIPYLQKTIKSVILKIMESRQNCELNPSRIEKGSNVAENLQQLIKFLEEITSNVFNSKQDCPKHLRYLFYCLQTEAKSVWPDEPEIPSRVVSAFLFLRLIVPAVLNPKMHNLVGESPSPMASRTLTLVAMCLQKLANLVEFGAKEPYLVVVNPFLKKYRSKMIDFLDDISNYSHPPSKMTEQNINKPDNTSRDLARDLASIHETCIKHDPQLQKLSSNQAHVKILLAIVEGVKQRKEQYISQSTQCDEFSI</sequence>
<accession>A0A7M5XB43</accession>
<evidence type="ECO:0000256" key="2">
    <source>
        <dbReference type="ARBA" id="ARBA00022468"/>
    </source>
</evidence>
<dbReference type="SMART" id="SM00323">
    <property type="entry name" value="RasGAP"/>
    <property type="match status" value="1"/>
</dbReference>
<dbReference type="Pfam" id="PF00616">
    <property type="entry name" value="RasGAP"/>
    <property type="match status" value="2"/>
</dbReference>
<feature type="domain" description="SH2" evidence="6">
    <location>
        <begin position="46"/>
        <end position="137"/>
    </location>
</feature>
<evidence type="ECO:0000256" key="3">
    <source>
        <dbReference type="ARBA" id="ARBA00022999"/>
    </source>
</evidence>
<dbReference type="InterPro" id="IPR011993">
    <property type="entry name" value="PH-like_dom_sf"/>
</dbReference>
<evidence type="ECO:0000259" key="9">
    <source>
        <dbReference type="PROSITE" id="PS50004"/>
    </source>
</evidence>
<dbReference type="PROSITE" id="PS50004">
    <property type="entry name" value="C2"/>
    <property type="match status" value="1"/>
</dbReference>
<dbReference type="SUPFAM" id="SSF55550">
    <property type="entry name" value="SH2 domain"/>
    <property type="match status" value="2"/>
</dbReference>
<dbReference type="InterPro" id="IPR001936">
    <property type="entry name" value="RasGAP_dom"/>
</dbReference>
<evidence type="ECO:0000259" key="7">
    <source>
        <dbReference type="PROSITE" id="PS50002"/>
    </source>
</evidence>
<dbReference type="Proteomes" id="UP000594262">
    <property type="component" value="Unplaced"/>
</dbReference>
<dbReference type="InterPro" id="IPR008936">
    <property type="entry name" value="Rho_GTPase_activation_prot"/>
</dbReference>
<dbReference type="OrthoDB" id="1562946at2759"/>
<dbReference type="Gene3D" id="2.30.30.40">
    <property type="entry name" value="SH3 Domains"/>
    <property type="match status" value="1"/>
</dbReference>
<dbReference type="Pfam" id="PF00018">
    <property type="entry name" value="SH3_1"/>
    <property type="match status" value="1"/>
</dbReference>
<evidence type="ECO:0000259" key="6">
    <source>
        <dbReference type="PROSITE" id="PS50001"/>
    </source>
</evidence>
<reference evidence="11" key="1">
    <citation type="submission" date="2021-01" db="UniProtKB">
        <authorList>
            <consortium name="EnsemblMetazoa"/>
        </authorList>
    </citation>
    <scope>IDENTIFICATION</scope>
</reference>
<evidence type="ECO:0000259" key="10">
    <source>
        <dbReference type="PROSITE" id="PS50018"/>
    </source>
</evidence>
<dbReference type="Pfam" id="PF00168">
    <property type="entry name" value="C2"/>
    <property type="match status" value="1"/>
</dbReference>
<evidence type="ECO:0000256" key="4">
    <source>
        <dbReference type="PROSITE-ProRule" id="PRU00191"/>
    </source>
</evidence>
<dbReference type="SUPFAM" id="SSF50729">
    <property type="entry name" value="PH domain-like"/>
    <property type="match status" value="1"/>
</dbReference>
<dbReference type="EnsemblMetazoa" id="CLYHEMT019440.2">
    <property type="protein sequence ID" value="CLYHEMP019440.2"/>
    <property type="gene ID" value="CLYHEMG019440"/>
</dbReference>
<evidence type="ECO:0000256" key="1">
    <source>
        <dbReference type="ARBA" id="ARBA00022443"/>
    </source>
</evidence>
<dbReference type="SUPFAM" id="SSF49562">
    <property type="entry name" value="C2 domain (Calcium/lipid-binding domain, CaLB)"/>
    <property type="match status" value="1"/>
</dbReference>
<dbReference type="InterPro" id="IPR039360">
    <property type="entry name" value="Ras_GTPase"/>
</dbReference>
<dbReference type="PANTHER" id="PTHR10194:SF146">
    <property type="entry name" value="RAS GTPASE-ACTIVATING PROTEIN 1"/>
    <property type="match status" value="1"/>
</dbReference>
<dbReference type="Gene3D" id="2.30.29.30">
    <property type="entry name" value="Pleckstrin-homology domain (PH domain)/Phosphotyrosine-binding domain (PTB)"/>
    <property type="match status" value="1"/>
</dbReference>
<dbReference type="InterPro" id="IPR001452">
    <property type="entry name" value="SH3_domain"/>
</dbReference>
<dbReference type="Pfam" id="PF00017">
    <property type="entry name" value="SH2"/>
    <property type="match status" value="2"/>
</dbReference>
<dbReference type="SUPFAM" id="SSF48350">
    <property type="entry name" value="GTPase activation domain, GAP"/>
    <property type="match status" value="1"/>
</dbReference>
<dbReference type="PROSITE" id="PS50002">
    <property type="entry name" value="SH3"/>
    <property type="match status" value="1"/>
</dbReference>
<dbReference type="Pfam" id="PF00169">
    <property type="entry name" value="PH"/>
    <property type="match status" value="1"/>
</dbReference>
<evidence type="ECO:0008006" key="13">
    <source>
        <dbReference type="Google" id="ProtNLM"/>
    </source>
</evidence>
<keyword evidence="1 5" id="KW-0728">SH3 domain</keyword>
<dbReference type="Gene3D" id="3.30.505.10">
    <property type="entry name" value="SH2 domain"/>
    <property type="match status" value="2"/>
</dbReference>
<feature type="domain" description="PH" evidence="8">
    <location>
        <begin position="346"/>
        <end position="447"/>
    </location>
</feature>
<evidence type="ECO:0000313" key="12">
    <source>
        <dbReference type="Proteomes" id="UP000594262"/>
    </source>
</evidence>
<dbReference type="InterPro" id="IPR000980">
    <property type="entry name" value="SH2"/>
</dbReference>
<dbReference type="SUPFAM" id="SSF50044">
    <property type="entry name" value="SH3-domain"/>
    <property type="match status" value="1"/>
</dbReference>
<dbReference type="GO" id="GO:0005096">
    <property type="term" value="F:GTPase activator activity"/>
    <property type="evidence" value="ECO:0007669"/>
    <property type="project" value="UniProtKB-KW"/>
</dbReference>
<dbReference type="SMART" id="SM00233">
    <property type="entry name" value="PH"/>
    <property type="match status" value="1"/>
</dbReference>
<dbReference type="PANTHER" id="PTHR10194">
    <property type="entry name" value="RAS GTPASE-ACTIVATING PROTEINS"/>
    <property type="match status" value="1"/>
</dbReference>
<name>A0A7M5XB43_9CNID</name>
<protein>
    <recommendedName>
        <fullName evidence="13">Ras GTPase-activating protein</fullName>
    </recommendedName>
</protein>
<evidence type="ECO:0000256" key="5">
    <source>
        <dbReference type="PROSITE-ProRule" id="PRU00192"/>
    </source>
</evidence>
<keyword evidence="2" id="KW-0343">GTPase activation</keyword>
<dbReference type="PROSITE" id="PS50001">
    <property type="entry name" value="SH2"/>
    <property type="match status" value="2"/>
</dbReference>
<feature type="domain" description="SH3" evidence="7">
    <location>
        <begin position="144"/>
        <end position="206"/>
    </location>
</feature>
<feature type="domain" description="Ras-GAP" evidence="10">
    <location>
        <begin position="620"/>
        <end position="818"/>
    </location>
</feature>
<evidence type="ECO:0000259" key="8">
    <source>
        <dbReference type="PROSITE" id="PS50003"/>
    </source>
</evidence>
<dbReference type="InterPro" id="IPR001849">
    <property type="entry name" value="PH_domain"/>
</dbReference>
<dbReference type="PROSITE" id="PS50018">
    <property type="entry name" value="RAS_GTPASE_ACTIV_2"/>
    <property type="match status" value="1"/>
</dbReference>
<dbReference type="PROSITE" id="PS50003">
    <property type="entry name" value="PH_DOMAIN"/>
    <property type="match status" value="1"/>
</dbReference>
<dbReference type="AlphaFoldDB" id="A0A7M5XB43"/>
<evidence type="ECO:0000313" key="11">
    <source>
        <dbReference type="EnsemblMetazoa" id="CLYHEMP019440.2"/>
    </source>
</evidence>
<dbReference type="InterPro" id="IPR035892">
    <property type="entry name" value="C2_domain_sf"/>
</dbReference>
<feature type="domain" description="C2" evidence="9">
    <location>
        <begin position="451"/>
        <end position="565"/>
    </location>
</feature>
<dbReference type="PRINTS" id="PR00401">
    <property type="entry name" value="SH2DOMAIN"/>
</dbReference>
<proteinExistence type="predicted"/>
<dbReference type="InterPro" id="IPR036028">
    <property type="entry name" value="SH3-like_dom_sf"/>
</dbReference>
<keyword evidence="12" id="KW-1185">Reference proteome</keyword>
<feature type="domain" description="SH2" evidence="6">
    <location>
        <begin position="210"/>
        <end position="303"/>
    </location>
</feature>
<dbReference type="Gene3D" id="1.10.506.10">
    <property type="entry name" value="GTPase Activation - p120gap, domain 1"/>
    <property type="match status" value="2"/>
</dbReference>
<dbReference type="CDD" id="cd13260">
    <property type="entry name" value="PH_RASA1"/>
    <property type="match status" value="1"/>
</dbReference>
<keyword evidence="3 4" id="KW-0727">SH2 domain</keyword>
<dbReference type="SMART" id="SM00252">
    <property type="entry name" value="SH2"/>
    <property type="match status" value="2"/>
</dbReference>
<dbReference type="InterPro" id="IPR000008">
    <property type="entry name" value="C2_dom"/>
</dbReference>
<dbReference type="SMART" id="SM00326">
    <property type="entry name" value="SH3"/>
    <property type="match status" value="1"/>
</dbReference>
<dbReference type="Gene3D" id="2.60.40.150">
    <property type="entry name" value="C2 domain"/>
    <property type="match status" value="1"/>
</dbReference>
<dbReference type="SMART" id="SM00239">
    <property type="entry name" value="C2"/>
    <property type="match status" value="1"/>
</dbReference>
<dbReference type="InterPro" id="IPR036860">
    <property type="entry name" value="SH2_dom_sf"/>
</dbReference>